<evidence type="ECO:0000313" key="3">
    <source>
        <dbReference type="Proteomes" id="UP000284676"/>
    </source>
</evidence>
<proteinExistence type="predicted"/>
<dbReference type="Proteomes" id="UP000284676">
    <property type="component" value="Unassembled WGS sequence"/>
</dbReference>
<feature type="coiled-coil region" evidence="1">
    <location>
        <begin position="195"/>
        <end position="229"/>
    </location>
</feature>
<dbReference type="RefSeq" id="WP_118233925.1">
    <property type="nucleotide sequence ID" value="NZ_JADYUV010000017.1"/>
</dbReference>
<name>A0A414Q2P6_FUSMR</name>
<protein>
    <submittedName>
        <fullName evidence="2">Uncharacterized protein</fullName>
    </submittedName>
</protein>
<comment type="caution">
    <text evidence="2">The sequence shown here is derived from an EMBL/GenBank/DDBJ whole genome shotgun (WGS) entry which is preliminary data.</text>
</comment>
<accession>A0A414Q2P6</accession>
<keyword evidence="1" id="KW-0175">Coiled coil</keyword>
<evidence type="ECO:0000313" key="2">
    <source>
        <dbReference type="EMBL" id="RHF75061.1"/>
    </source>
</evidence>
<evidence type="ECO:0000256" key="1">
    <source>
        <dbReference type="SAM" id="Coils"/>
    </source>
</evidence>
<organism evidence="2 3">
    <name type="scientific">Fusobacterium mortiferum</name>
    <dbReference type="NCBI Taxonomy" id="850"/>
    <lineage>
        <taxon>Bacteria</taxon>
        <taxon>Fusobacteriati</taxon>
        <taxon>Fusobacteriota</taxon>
        <taxon>Fusobacteriia</taxon>
        <taxon>Fusobacteriales</taxon>
        <taxon>Fusobacteriaceae</taxon>
        <taxon>Fusobacterium</taxon>
    </lineage>
</organism>
<reference evidence="2 3" key="1">
    <citation type="submission" date="2018-08" db="EMBL/GenBank/DDBJ databases">
        <title>A genome reference for cultivated species of the human gut microbiota.</title>
        <authorList>
            <person name="Zou Y."/>
            <person name="Xue W."/>
            <person name="Luo G."/>
        </authorList>
    </citation>
    <scope>NUCLEOTIDE SEQUENCE [LARGE SCALE GENOMIC DNA]</scope>
    <source>
        <strain evidence="2 3">AM25-1</strain>
    </source>
</reference>
<dbReference type="EMBL" id="QRHL01000001">
    <property type="protein sequence ID" value="RHF75061.1"/>
    <property type="molecule type" value="Genomic_DNA"/>
</dbReference>
<gene>
    <name evidence="2" type="ORF">DW663_01325</name>
</gene>
<sequence length="326" mass="37284">MSNKLAMFDKLKNTMQEVEWHSTFDFESYEINAEDKAFIEKKEELISNSFKRYSSSKYDICMALVEVKMKLQKAKEGSFMAWYSHLGFTKDKVSELLKTYELYIQAPHMKDYISSLSGVAVRLLTHKDVDPQLALDIMEKGVKNMEDIRELIELALSPAEPKRAVEYKGSISKKSLGAIKSIEKQIKKSSSPAELSSAKKEIEAMKRLLADMEKDIASREKEYENQNNLKLPTSPAPVIEEFSDNDFNNSSAFIDEKGYIYFVRAGIGGSEFKVYFAKTLADYKNDFRVHGVKSPLLPYRKTRGEAYADLISYARSKKMKPLKEAN</sequence>
<dbReference type="AlphaFoldDB" id="A0A414Q2P6"/>